<reference evidence="8 9" key="1">
    <citation type="journal article" date="2016" name="Mol. Biol. Evol.">
        <title>Comparative Genomics of Early-Diverging Mushroom-Forming Fungi Provides Insights into the Origins of Lignocellulose Decay Capabilities.</title>
        <authorList>
            <person name="Nagy L.G."/>
            <person name="Riley R."/>
            <person name="Tritt A."/>
            <person name="Adam C."/>
            <person name="Daum C."/>
            <person name="Floudas D."/>
            <person name="Sun H."/>
            <person name="Yadav J.S."/>
            <person name="Pangilinan J."/>
            <person name="Larsson K.H."/>
            <person name="Matsuura K."/>
            <person name="Barry K."/>
            <person name="Labutti K."/>
            <person name="Kuo R."/>
            <person name="Ohm R.A."/>
            <person name="Bhattacharya S.S."/>
            <person name="Shirouzu T."/>
            <person name="Yoshinaga Y."/>
            <person name="Martin F.M."/>
            <person name="Grigoriev I.V."/>
            <person name="Hibbett D.S."/>
        </authorList>
    </citation>
    <scope>NUCLEOTIDE SEQUENCE [LARGE SCALE GENOMIC DNA]</scope>
    <source>
        <strain evidence="8 9">HHB12029</strain>
    </source>
</reference>
<proteinExistence type="inferred from homology"/>
<evidence type="ECO:0000256" key="1">
    <source>
        <dbReference type="ARBA" id="ARBA00005446"/>
    </source>
</evidence>
<dbReference type="GO" id="GO:0005694">
    <property type="term" value="C:chromosome"/>
    <property type="evidence" value="ECO:0007669"/>
    <property type="project" value="TreeGrafter"/>
</dbReference>
<feature type="domain" description="Helicase ATP-binding" evidence="6">
    <location>
        <begin position="19"/>
        <end position="178"/>
    </location>
</feature>
<dbReference type="InterPro" id="IPR001650">
    <property type="entry name" value="Helicase_C-like"/>
</dbReference>
<organism evidence="8 9">
    <name type="scientific">Exidia glandulosa HHB12029</name>
    <dbReference type="NCBI Taxonomy" id="1314781"/>
    <lineage>
        <taxon>Eukaryota</taxon>
        <taxon>Fungi</taxon>
        <taxon>Dikarya</taxon>
        <taxon>Basidiomycota</taxon>
        <taxon>Agaricomycotina</taxon>
        <taxon>Agaricomycetes</taxon>
        <taxon>Auriculariales</taxon>
        <taxon>Exidiaceae</taxon>
        <taxon>Exidia</taxon>
    </lineage>
</organism>
<dbReference type="Pfam" id="PF00271">
    <property type="entry name" value="Helicase_C"/>
    <property type="match status" value="1"/>
</dbReference>
<dbReference type="PROSITE" id="PS51192">
    <property type="entry name" value="HELICASE_ATP_BIND_1"/>
    <property type="match status" value="1"/>
</dbReference>
<evidence type="ECO:0000259" key="6">
    <source>
        <dbReference type="PROSITE" id="PS51192"/>
    </source>
</evidence>
<keyword evidence="8" id="KW-0378">Hydrolase</keyword>
<evidence type="ECO:0000256" key="2">
    <source>
        <dbReference type="ARBA" id="ARBA00022741"/>
    </source>
</evidence>
<dbReference type="PANTHER" id="PTHR13710:SF154">
    <property type="entry name" value="RECQ HELICASE, PUTATIVE (AFU_ORTHOLOGUE AFUA_6G14720)-RELATED"/>
    <property type="match status" value="1"/>
</dbReference>
<protein>
    <recommendedName>
        <fullName evidence="5">DNA 3'-5' helicase</fullName>
        <ecNumber evidence="5">5.6.2.4</ecNumber>
    </recommendedName>
</protein>
<dbReference type="STRING" id="1314781.A0A165GEE0"/>
<keyword evidence="3" id="KW-0067">ATP-binding</keyword>
<evidence type="ECO:0000256" key="3">
    <source>
        <dbReference type="ARBA" id="ARBA00022840"/>
    </source>
</evidence>
<evidence type="ECO:0000256" key="5">
    <source>
        <dbReference type="ARBA" id="ARBA00034808"/>
    </source>
</evidence>
<dbReference type="GO" id="GO:0016787">
    <property type="term" value="F:hydrolase activity"/>
    <property type="evidence" value="ECO:0007669"/>
    <property type="project" value="UniProtKB-KW"/>
</dbReference>
<dbReference type="EMBL" id="KV426050">
    <property type="protein sequence ID" value="KZV90395.1"/>
    <property type="molecule type" value="Genomic_DNA"/>
</dbReference>
<keyword evidence="2" id="KW-0547">Nucleotide-binding</keyword>
<dbReference type="Pfam" id="PF00270">
    <property type="entry name" value="DEAD"/>
    <property type="match status" value="1"/>
</dbReference>
<dbReference type="GO" id="GO:0009378">
    <property type="term" value="F:four-way junction helicase activity"/>
    <property type="evidence" value="ECO:0007669"/>
    <property type="project" value="TreeGrafter"/>
</dbReference>
<comment type="similarity">
    <text evidence="1">Belongs to the helicase family. RecQ subfamily.</text>
</comment>
<keyword evidence="9" id="KW-1185">Reference proteome</keyword>
<dbReference type="PROSITE" id="PS51194">
    <property type="entry name" value="HELICASE_CTER"/>
    <property type="match status" value="1"/>
</dbReference>
<dbReference type="InParanoid" id="A0A165GEE0"/>
<evidence type="ECO:0000259" key="7">
    <source>
        <dbReference type="PROSITE" id="PS51194"/>
    </source>
</evidence>
<dbReference type="SMART" id="SM00487">
    <property type="entry name" value="DEXDc"/>
    <property type="match status" value="1"/>
</dbReference>
<dbReference type="AlphaFoldDB" id="A0A165GEE0"/>
<sequence length="314" mass="35167">MLDDPNATFRNDNQRRALVAIASERRHVVCILPTSGGKSLLWLTAVRNYDSPTDVTVVLVPWNVLAANHLATTQIYGISATFYEKDNHDIRQVMYITPDSAKEDTFRSTLRQLYHFGRLRRIVFDEAHAWITESDFRPALLDASYFTLFEVPIILLSATIPPSAMDAILDRLSITAISPPLTIRQPSTRPTIRYSVDVMPRADFIAHINNLVLRLLPDGYKGIVFTRTRTQADVVAKELKCEAFHSGKTGAQLGETLARWERGESKIIVATTLLGTGYHTNNVRLIVCYGAPHNYIAYSQSTGRGGRNESYAEA</sequence>
<dbReference type="SUPFAM" id="SSF52540">
    <property type="entry name" value="P-loop containing nucleoside triphosphate hydrolases"/>
    <property type="match status" value="1"/>
</dbReference>
<comment type="catalytic activity">
    <reaction evidence="4">
        <text>Couples ATP hydrolysis with the unwinding of duplex DNA by translocating in the 3'-5' direction.</text>
        <dbReference type="EC" id="5.6.2.4"/>
    </reaction>
</comment>
<dbReference type="GO" id="GO:0000724">
    <property type="term" value="P:double-strand break repair via homologous recombination"/>
    <property type="evidence" value="ECO:0007669"/>
    <property type="project" value="TreeGrafter"/>
</dbReference>
<dbReference type="InterPro" id="IPR014001">
    <property type="entry name" value="Helicase_ATP-bd"/>
</dbReference>
<dbReference type="GO" id="GO:0043138">
    <property type="term" value="F:3'-5' DNA helicase activity"/>
    <property type="evidence" value="ECO:0007669"/>
    <property type="project" value="UniProtKB-EC"/>
</dbReference>
<dbReference type="GO" id="GO:0003676">
    <property type="term" value="F:nucleic acid binding"/>
    <property type="evidence" value="ECO:0007669"/>
    <property type="project" value="InterPro"/>
</dbReference>
<dbReference type="Proteomes" id="UP000077266">
    <property type="component" value="Unassembled WGS sequence"/>
</dbReference>
<dbReference type="GO" id="GO:0005737">
    <property type="term" value="C:cytoplasm"/>
    <property type="evidence" value="ECO:0007669"/>
    <property type="project" value="TreeGrafter"/>
</dbReference>
<feature type="domain" description="Helicase C-terminal" evidence="7">
    <location>
        <begin position="207"/>
        <end position="314"/>
    </location>
</feature>
<dbReference type="InterPro" id="IPR011545">
    <property type="entry name" value="DEAD/DEAH_box_helicase_dom"/>
</dbReference>
<feature type="non-terminal residue" evidence="8">
    <location>
        <position position="314"/>
    </location>
</feature>
<dbReference type="Gene3D" id="3.40.50.300">
    <property type="entry name" value="P-loop containing nucleotide triphosphate hydrolases"/>
    <property type="match status" value="2"/>
</dbReference>
<evidence type="ECO:0000313" key="8">
    <source>
        <dbReference type="EMBL" id="KZV90395.1"/>
    </source>
</evidence>
<dbReference type="InterPro" id="IPR027417">
    <property type="entry name" value="P-loop_NTPase"/>
</dbReference>
<dbReference type="PANTHER" id="PTHR13710">
    <property type="entry name" value="DNA HELICASE RECQ FAMILY MEMBER"/>
    <property type="match status" value="1"/>
</dbReference>
<dbReference type="OrthoDB" id="2507344at2759"/>
<dbReference type="EC" id="5.6.2.4" evidence="5"/>
<dbReference type="SMART" id="SM00490">
    <property type="entry name" value="HELICc"/>
    <property type="match status" value="1"/>
</dbReference>
<accession>A0A165GEE0</accession>
<gene>
    <name evidence="8" type="ORF">EXIGLDRAFT_617053</name>
</gene>
<dbReference type="GO" id="GO:0005524">
    <property type="term" value="F:ATP binding"/>
    <property type="evidence" value="ECO:0007669"/>
    <property type="project" value="UniProtKB-KW"/>
</dbReference>
<evidence type="ECO:0000256" key="4">
    <source>
        <dbReference type="ARBA" id="ARBA00034617"/>
    </source>
</evidence>
<evidence type="ECO:0000313" key="9">
    <source>
        <dbReference type="Proteomes" id="UP000077266"/>
    </source>
</evidence>
<name>A0A165GEE0_EXIGL</name>